<dbReference type="Pfam" id="PF01387">
    <property type="entry name" value="Synuclein"/>
    <property type="match status" value="1"/>
</dbReference>
<protein>
    <submittedName>
        <fullName evidence="3">Synuclein beta</fullName>
    </submittedName>
</protein>
<dbReference type="GO" id="GO:0048488">
    <property type="term" value="P:synaptic vesicle endocytosis"/>
    <property type="evidence" value="ECO:0007669"/>
    <property type="project" value="TreeGrafter"/>
</dbReference>
<accession>A0A3B4ESF8</accession>
<reference evidence="3" key="1">
    <citation type="submission" date="2023-09" db="UniProtKB">
        <authorList>
            <consortium name="Ensembl"/>
        </authorList>
    </citation>
    <scope>IDENTIFICATION</scope>
</reference>
<dbReference type="GeneTree" id="ENSGT00950000183175"/>
<dbReference type="InterPro" id="IPR001058">
    <property type="entry name" value="Synuclein"/>
</dbReference>
<comment type="similarity">
    <text evidence="1 2">Belongs to the synuclein family.</text>
</comment>
<dbReference type="GO" id="GO:0050808">
    <property type="term" value="P:synapse organization"/>
    <property type="evidence" value="ECO:0007669"/>
    <property type="project" value="TreeGrafter"/>
</dbReference>
<organism evidence="3">
    <name type="scientific">Pundamilia nyererei</name>
    <dbReference type="NCBI Taxonomy" id="303518"/>
    <lineage>
        <taxon>Eukaryota</taxon>
        <taxon>Metazoa</taxon>
        <taxon>Chordata</taxon>
        <taxon>Craniata</taxon>
        <taxon>Vertebrata</taxon>
        <taxon>Euteleostomi</taxon>
        <taxon>Actinopterygii</taxon>
        <taxon>Neopterygii</taxon>
        <taxon>Teleostei</taxon>
        <taxon>Neoteleostei</taxon>
        <taxon>Acanthomorphata</taxon>
        <taxon>Ovalentaria</taxon>
        <taxon>Cichlomorphae</taxon>
        <taxon>Cichliformes</taxon>
        <taxon>Cichlidae</taxon>
        <taxon>African cichlids</taxon>
        <taxon>Pseudocrenilabrinae</taxon>
        <taxon>Haplochromini</taxon>
        <taxon>Pundamilia</taxon>
    </lineage>
</organism>
<dbReference type="STRING" id="303518.ENSPNYP00000000239"/>
<dbReference type="GO" id="GO:0043025">
    <property type="term" value="C:neuronal cell body"/>
    <property type="evidence" value="ECO:0007669"/>
    <property type="project" value="TreeGrafter"/>
</dbReference>
<evidence type="ECO:0000313" key="3">
    <source>
        <dbReference type="Ensembl" id="ENSPNYP00000000239.1"/>
    </source>
</evidence>
<dbReference type="PRINTS" id="PR01211">
    <property type="entry name" value="SYNUCLEIN"/>
</dbReference>
<dbReference type="GO" id="GO:0008345">
    <property type="term" value="P:larval locomotory behavior"/>
    <property type="evidence" value="ECO:0007669"/>
    <property type="project" value="Ensembl"/>
</dbReference>
<dbReference type="GO" id="GO:1903136">
    <property type="term" value="F:cuprous ion binding"/>
    <property type="evidence" value="ECO:0007669"/>
    <property type="project" value="TreeGrafter"/>
</dbReference>
<name>A0A3B4ESF8_9CICH</name>
<sequence length="135" mass="14607">MDVFMKGLSKAKEGMAVAAEKTKEGVAVAAEKTKEGVMFVVAEKTTGAVGNIVAATGLVKKDEFPADMNPEEYGQEAMEGQGEAMLEPEGETYDESQQVISLQYAKCTHGSALSSKYHKNQLLNWTIITLQIIFV</sequence>
<dbReference type="Gene3D" id="1.10.287.700">
    <property type="entry name" value="Helix hairpin bin"/>
    <property type="match status" value="2"/>
</dbReference>
<dbReference type="GO" id="GO:0043679">
    <property type="term" value="C:axon terminus"/>
    <property type="evidence" value="ECO:0007669"/>
    <property type="project" value="TreeGrafter"/>
</dbReference>
<proteinExistence type="inferred from homology"/>
<evidence type="ECO:0000256" key="2">
    <source>
        <dbReference type="RuleBase" id="RU361225"/>
    </source>
</evidence>
<dbReference type="Ensembl" id="ENSPNYT00000000246.1">
    <property type="protein sequence ID" value="ENSPNYP00000000239.1"/>
    <property type="gene ID" value="ENSPNYG00000000186.1"/>
</dbReference>
<dbReference type="GO" id="GO:0005737">
    <property type="term" value="C:cytoplasm"/>
    <property type="evidence" value="ECO:0007669"/>
    <property type="project" value="TreeGrafter"/>
</dbReference>
<evidence type="ECO:0000256" key="1">
    <source>
        <dbReference type="ARBA" id="ARBA00009147"/>
    </source>
</evidence>
<dbReference type="AlphaFoldDB" id="A0A3B4ESF8"/>
<dbReference type="PANTHER" id="PTHR13820">
    <property type="entry name" value="SYNUCLEIN"/>
    <property type="match status" value="1"/>
</dbReference>
<dbReference type="SUPFAM" id="SSF118375">
    <property type="entry name" value="Synuclein"/>
    <property type="match status" value="1"/>
</dbReference>
<dbReference type="PANTHER" id="PTHR13820:SF4">
    <property type="entry name" value="BETA-SYNUCLEIN"/>
    <property type="match status" value="1"/>
</dbReference>
<dbReference type="GO" id="GO:0071542">
    <property type="term" value="P:dopaminergic neuron differentiation"/>
    <property type="evidence" value="ECO:0007669"/>
    <property type="project" value="Ensembl"/>
</dbReference>
<dbReference type="GO" id="GO:0007268">
    <property type="term" value="P:chemical synaptic transmission"/>
    <property type="evidence" value="ECO:0007669"/>
    <property type="project" value="TreeGrafter"/>
</dbReference>